<dbReference type="UniPathway" id="UPA00060">
    <property type="reaction ID" value="UER00142"/>
</dbReference>
<feature type="binding site" evidence="2">
    <location>
        <position position="45"/>
    </location>
    <ligand>
        <name>Mg(2+)</name>
        <dbReference type="ChEBI" id="CHEBI:18420"/>
        <label>2</label>
    </ligand>
</feature>
<dbReference type="GO" id="GO:0009229">
    <property type="term" value="P:thiamine diphosphate biosynthetic process"/>
    <property type="evidence" value="ECO:0007669"/>
    <property type="project" value="UniProtKB-UniRule"/>
</dbReference>
<sequence>MNEFSLINKYFAESSFVRKDVIIGIGDDAAITQVPQNQSLATTTDTLLKGVHFLANTSPQDIAHKAIAVNLSDLAAMGAEPSWLSLSLTMPDADEVWLQGFSEKVAELTEYFSVQLIGGDTVKGPLSITITAQGFVPQDSVLTRDGAKNGDWIFVTGTLGDAGAGLDILRNKLTGDDASASDYLVARHRRPTPRVLAGTVLRRLASACIDVSDGLLQDVMHIAKASGTGVILHVDRLPISDALRSYVKDLHQAFGYAASAGDDYELLFTVPEEHRNTVQTALDSYSIMHTCIGQMTGAIGKLDLKLNEKPYTLYDCERVGYSHF</sequence>
<dbReference type="HAMAP" id="MF_02128">
    <property type="entry name" value="TMP_kinase"/>
    <property type="match status" value="1"/>
</dbReference>
<feature type="binding site" evidence="2">
    <location>
        <position position="45"/>
    </location>
    <ligand>
        <name>Mg(2+)</name>
        <dbReference type="ChEBI" id="CHEBI:18420"/>
        <label>1</label>
    </ligand>
</feature>
<feature type="binding site" evidence="2">
    <location>
        <position position="73"/>
    </location>
    <ligand>
        <name>Mg(2+)</name>
        <dbReference type="ChEBI" id="CHEBI:18420"/>
        <label>2</label>
    </ligand>
</feature>
<dbReference type="GO" id="GO:0005524">
    <property type="term" value="F:ATP binding"/>
    <property type="evidence" value="ECO:0007669"/>
    <property type="project" value="UniProtKB-UniRule"/>
</dbReference>
<feature type="binding site" evidence="2">
    <location>
        <position position="43"/>
    </location>
    <ligand>
        <name>Mg(2+)</name>
        <dbReference type="ChEBI" id="CHEBI:18420"/>
        <label>4</label>
    </ligand>
</feature>
<keyword evidence="2" id="KW-0067">ATP-binding</keyword>
<comment type="similarity">
    <text evidence="2">Belongs to the thiamine-monophosphate kinase family.</text>
</comment>
<dbReference type="InterPro" id="IPR010918">
    <property type="entry name" value="PurM-like_C_dom"/>
</dbReference>
<dbReference type="Gene3D" id="3.90.650.10">
    <property type="entry name" value="PurM-like C-terminal domain"/>
    <property type="match status" value="1"/>
</dbReference>
<feature type="binding site" evidence="2">
    <location>
        <position position="44"/>
    </location>
    <ligand>
        <name>Mg(2+)</name>
        <dbReference type="ChEBI" id="CHEBI:18420"/>
        <label>1</label>
    </ligand>
</feature>
<comment type="function">
    <text evidence="2">Catalyzes the ATP-dependent phosphorylation of thiamine-monophosphate (TMP) to form thiamine-pyrophosphate (TPP), the active form of vitamin B1.</text>
</comment>
<proteinExistence type="inferred from homology"/>
<dbReference type="Pfam" id="PF00586">
    <property type="entry name" value="AIRS"/>
    <property type="match status" value="1"/>
</dbReference>
<dbReference type="GO" id="GO:0009228">
    <property type="term" value="P:thiamine biosynthetic process"/>
    <property type="evidence" value="ECO:0007669"/>
    <property type="project" value="UniProtKB-KW"/>
</dbReference>
<gene>
    <name evidence="2 5" type="primary">thiL</name>
    <name evidence="5" type="ORF">GPUN_0194</name>
</gene>
<keyword evidence="2 5" id="KW-0418">Kinase</keyword>
<feature type="binding site" evidence="2">
    <location>
        <position position="213"/>
    </location>
    <ligand>
        <name>Mg(2+)</name>
        <dbReference type="ChEBI" id="CHEBI:18420"/>
        <label>5</label>
    </ligand>
</feature>
<dbReference type="SUPFAM" id="SSF55326">
    <property type="entry name" value="PurM N-terminal domain-like"/>
    <property type="match status" value="1"/>
</dbReference>
<keyword evidence="2" id="KW-0547">Nucleotide-binding</keyword>
<dbReference type="OrthoDB" id="9802811at2"/>
<feature type="binding site" evidence="2">
    <location>
        <position position="28"/>
    </location>
    <ligand>
        <name>Mg(2+)</name>
        <dbReference type="ChEBI" id="CHEBI:18420"/>
        <label>3</label>
    </ligand>
</feature>
<dbReference type="InterPro" id="IPR006283">
    <property type="entry name" value="ThiL-like"/>
</dbReference>
<keyword evidence="6" id="KW-1185">Reference proteome</keyword>
<dbReference type="Pfam" id="PF02769">
    <property type="entry name" value="AIRS_C"/>
    <property type="match status" value="1"/>
</dbReference>
<organism evidence="5 6">
    <name type="scientific">Glaciecola punicea ACAM 611</name>
    <dbReference type="NCBI Taxonomy" id="1121923"/>
    <lineage>
        <taxon>Bacteria</taxon>
        <taxon>Pseudomonadati</taxon>
        <taxon>Pseudomonadota</taxon>
        <taxon>Gammaproteobacteria</taxon>
        <taxon>Alteromonadales</taxon>
        <taxon>Alteromonadaceae</taxon>
        <taxon>Glaciecola</taxon>
    </lineage>
</organism>
<dbReference type="NCBIfam" id="TIGR01379">
    <property type="entry name" value="thiL"/>
    <property type="match status" value="1"/>
</dbReference>
<feature type="binding site" evidence="2">
    <location>
        <position position="212"/>
    </location>
    <ligand>
        <name>ATP</name>
        <dbReference type="ChEBI" id="CHEBI:30616"/>
    </ligand>
</feature>
<comment type="caution">
    <text evidence="2">Lacks conserved residue(s) required for the propagation of feature annotation.</text>
</comment>
<keyword evidence="2" id="KW-0479">Metal-binding</keyword>
<feature type="domain" description="PurM-like N-terminal" evidence="3">
    <location>
        <begin position="26"/>
        <end position="136"/>
    </location>
</feature>
<evidence type="ECO:0000259" key="4">
    <source>
        <dbReference type="Pfam" id="PF02769"/>
    </source>
</evidence>
<comment type="pathway">
    <text evidence="2">Cofactor biosynthesis; thiamine diphosphate biosynthesis; thiamine diphosphate from thiamine phosphate: step 1/1.</text>
</comment>
<dbReference type="SUPFAM" id="SSF56042">
    <property type="entry name" value="PurM C-terminal domain-like"/>
    <property type="match status" value="1"/>
</dbReference>
<feature type="binding site" evidence="2">
    <location>
        <position position="73"/>
    </location>
    <ligand>
        <name>Mg(2+)</name>
        <dbReference type="ChEBI" id="CHEBI:18420"/>
        <label>3</label>
    </ligand>
</feature>
<evidence type="ECO:0000313" key="5">
    <source>
        <dbReference type="EMBL" id="GAB54348.1"/>
    </source>
</evidence>
<feature type="binding site" evidence="2">
    <location>
        <position position="210"/>
    </location>
    <ligand>
        <name>Mg(2+)</name>
        <dbReference type="ChEBI" id="CHEBI:18420"/>
        <label>3</label>
    </ligand>
</feature>
<reference evidence="5 6" key="2">
    <citation type="journal article" date="2017" name="Antonie Van Leeuwenhoek">
        <title>Rhizobium rhizosphaerae sp. nov., a novel species isolated from rice rhizosphere.</title>
        <authorList>
            <person name="Zhao J.J."/>
            <person name="Zhang J."/>
            <person name="Zhang R.J."/>
            <person name="Zhang C.W."/>
            <person name="Yin H.Q."/>
            <person name="Zhang X.X."/>
        </authorList>
    </citation>
    <scope>NUCLEOTIDE SEQUENCE [LARGE SCALE GENOMIC DNA]</scope>
    <source>
        <strain evidence="5 6">ACAM 611</strain>
    </source>
</reference>
<evidence type="ECO:0000256" key="2">
    <source>
        <dbReference type="HAMAP-Rule" id="MF_02128"/>
    </source>
</evidence>
<dbReference type="EC" id="2.7.4.16" evidence="2"/>
<dbReference type="EMBL" id="BAET01000003">
    <property type="protein sequence ID" value="GAB54348.1"/>
    <property type="molecule type" value="Genomic_DNA"/>
</dbReference>
<keyword evidence="1 2" id="KW-0784">Thiamine biosynthesis</keyword>
<feature type="domain" description="PurM-like C-terminal" evidence="4">
    <location>
        <begin position="149"/>
        <end position="297"/>
    </location>
</feature>
<feature type="binding site" evidence="2">
    <location>
        <position position="52"/>
    </location>
    <ligand>
        <name>substrate</name>
    </ligand>
</feature>
<dbReference type="Gene3D" id="3.30.1330.10">
    <property type="entry name" value="PurM-like, N-terminal domain"/>
    <property type="match status" value="1"/>
</dbReference>
<dbReference type="eggNOG" id="COG0611">
    <property type="taxonomic scope" value="Bacteria"/>
</dbReference>
<comment type="caution">
    <text evidence="5">The sequence shown here is derived from an EMBL/GenBank/DDBJ whole genome shotgun (WGS) entry which is preliminary data.</text>
</comment>
<dbReference type="PANTHER" id="PTHR30270:SF0">
    <property type="entry name" value="THIAMINE-MONOPHOSPHATE KINASE"/>
    <property type="match status" value="1"/>
</dbReference>
<feature type="binding site" evidence="2">
    <location>
        <position position="321"/>
    </location>
    <ligand>
        <name>substrate</name>
    </ligand>
</feature>
<dbReference type="STRING" id="56804.BAE46_10760"/>
<keyword evidence="2" id="KW-0460">Magnesium</keyword>
<dbReference type="InterPro" id="IPR016188">
    <property type="entry name" value="PurM-like_N"/>
</dbReference>
<feature type="binding site" evidence="2">
    <location>
        <position position="262"/>
    </location>
    <ligand>
        <name>substrate</name>
    </ligand>
</feature>
<feature type="binding site" evidence="2">
    <location>
        <position position="120"/>
    </location>
    <ligand>
        <name>Mg(2+)</name>
        <dbReference type="ChEBI" id="CHEBI:18420"/>
        <label>1</label>
    </ligand>
</feature>
<dbReference type="InterPro" id="IPR036676">
    <property type="entry name" value="PurM-like_C_sf"/>
</dbReference>
<feature type="binding site" evidence="2">
    <location>
        <position position="28"/>
    </location>
    <ligand>
        <name>Mg(2+)</name>
        <dbReference type="ChEBI" id="CHEBI:18420"/>
        <label>4</label>
    </ligand>
</feature>
<evidence type="ECO:0000313" key="6">
    <source>
        <dbReference type="Proteomes" id="UP000053586"/>
    </source>
</evidence>
<dbReference type="GO" id="GO:0000287">
    <property type="term" value="F:magnesium ion binding"/>
    <property type="evidence" value="ECO:0007669"/>
    <property type="project" value="UniProtKB-UniRule"/>
</dbReference>
<accession>H5T7S1</accession>
<dbReference type="Proteomes" id="UP000053586">
    <property type="component" value="Unassembled WGS sequence"/>
</dbReference>
<dbReference type="PIRSF" id="PIRSF005303">
    <property type="entry name" value="Thiam_monoph_kin"/>
    <property type="match status" value="1"/>
</dbReference>
<dbReference type="RefSeq" id="WP_006002493.1">
    <property type="nucleotide sequence ID" value="NZ_BAET01000003.1"/>
</dbReference>
<feature type="binding site" evidence="2">
    <location>
        <position position="144"/>
    </location>
    <ligand>
        <name>ATP</name>
        <dbReference type="ChEBI" id="CHEBI:30616"/>
    </ligand>
</feature>
<dbReference type="InterPro" id="IPR036921">
    <property type="entry name" value="PurM-like_N_sf"/>
</dbReference>
<evidence type="ECO:0000256" key="1">
    <source>
        <dbReference type="ARBA" id="ARBA00022977"/>
    </source>
</evidence>
<name>H5T7S1_9ALTE</name>
<dbReference type="PANTHER" id="PTHR30270">
    <property type="entry name" value="THIAMINE-MONOPHOSPHATE KINASE"/>
    <property type="match status" value="1"/>
</dbReference>
<dbReference type="GO" id="GO:0009030">
    <property type="term" value="F:thiamine-phosphate kinase activity"/>
    <property type="evidence" value="ECO:0007669"/>
    <property type="project" value="UniProtKB-UniRule"/>
</dbReference>
<protein>
    <recommendedName>
        <fullName evidence="2">Thiamine-monophosphate kinase</fullName>
        <shortName evidence="2">TMP kinase</shortName>
        <shortName evidence="2">Thiamine-phosphate kinase</shortName>
        <ecNumber evidence="2">2.7.4.16</ecNumber>
    </recommendedName>
</protein>
<feature type="binding site" evidence="2">
    <location>
        <begin position="119"/>
        <end position="120"/>
    </location>
    <ligand>
        <name>ATP</name>
        <dbReference type="ChEBI" id="CHEBI:30616"/>
    </ligand>
</feature>
<evidence type="ECO:0000259" key="3">
    <source>
        <dbReference type="Pfam" id="PF00586"/>
    </source>
</evidence>
<comment type="miscellaneous">
    <text evidence="2">Reaction mechanism of ThiL seems to utilize a direct, inline transfer of the gamma-phosphate of ATP to TMP rather than a phosphorylated enzyme intermediate.</text>
</comment>
<dbReference type="CDD" id="cd02194">
    <property type="entry name" value="ThiL"/>
    <property type="match status" value="1"/>
</dbReference>
<comment type="catalytic activity">
    <reaction evidence="2">
        <text>thiamine phosphate + ATP = thiamine diphosphate + ADP</text>
        <dbReference type="Rhea" id="RHEA:15913"/>
        <dbReference type="ChEBI" id="CHEBI:30616"/>
        <dbReference type="ChEBI" id="CHEBI:37575"/>
        <dbReference type="ChEBI" id="CHEBI:58937"/>
        <dbReference type="ChEBI" id="CHEBI:456216"/>
        <dbReference type="EC" id="2.7.4.16"/>
    </reaction>
</comment>
<keyword evidence="2 5" id="KW-0808">Transferase</keyword>
<dbReference type="AlphaFoldDB" id="H5T7S1"/>
<feature type="binding site" evidence="2">
    <location>
        <position position="73"/>
    </location>
    <ligand>
        <name>Mg(2+)</name>
        <dbReference type="ChEBI" id="CHEBI:18420"/>
        <label>4</label>
    </ligand>
</feature>
<reference evidence="5 6" key="1">
    <citation type="journal article" date="2012" name="J. Bacteriol.">
        <title>Genome sequence of proteorhodopsin-containing sea ice bacterium Glaciecola punicea ACAM 611T.</title>
        <authorList>
            <person name="Qin Q.-L."/>
            <person name="Xie B.-B."/>
            <person name="Shu Y.-L."/>
            <person name="Rong J.-C."/>
            <person name="Zhao D.-L."/>
            <person name="Zhang X.-Y."/>
            <person name="Chen X.-L."/>
            <person name="Zhou B.-C."/>
            <person name="Zhanga Y.-Z."/>
        </authorList>
    </citation>
    <scope>NUCLEOTIDE SEQUENCE [LARGE SCALE GENOMIC DNA]</scope>
    <source>
        <strain evidence="5 6">ACAM 611</strain>
    </source>
</reference>